<name>A0A6A5W6W0_9PLEO</name>
<proteinExistence type="predicted"/>
<keyword evidence="5" id="KW-0732">Signal</keyword>
<dbReference type="GO" id="GO:0003847">
    <property type="term" value="F:1-alkyl-2-acetylglycerophosphocholine esterase activity"/>
    <property type="evidence" value="ECO:0007669"/>
    <property type="project" value="UniProtKB-EC"/>
</dbReference>
<dbReference type="GO" id="GO:0016042">
    <property type="term" value="P:lipid catabolic process"/>
    <property type="evidence" value="ECO:0007669"/>
    <property type="project" value="UniProtKB-KW"/>
</dbReference>
<evidence type="ECO:0000256" key="5">
    <source>
        <dbReference type="SAM" id="SignalP"/>
    </source>
</evidence>
<reference evidence="6" key="1">
    <citation type="journal article" date="2020" name="Stud. Mycol.">
        <title>101 Dothideomycetes genomes: a test case for predicting lifestyles and emergence of pathogens.</title>
        <authorList>
            <person name="Haridas S."/>
            <person name="Albert R."/>
            <person name="Binder M."/>
            <person name="Bloem J."/>
            <person name="Labutti K."/>
            <person name="Salamov A."/>
            <person name="Andreopoulos B."/>
            <person name="Baker S."/>
            <person name="Barry K."/>
            <person name="Bills G."/>
            <person name="Bluhm B."/>
            <person name="Cannon C."/>
            <person name="Castanera R."/>
            <person name="Culley D."/>
            <person name="Daum C."/>
            <person name="Ezra D."/>
            <person name="Gonzalez J."/>
            <person name="Henrissat B."/>
            <person name="Kuo A."/>
            <person name="Liang C."/>
            <person name="Lipzen A."/>
            <person name="Lutzoni F."/>
            <person name="Magnuson J."/>
            <person name="Mondo S."/>
            <person name="Nolan M."/>
            <person name="Ohm R."/>
            <person name="Pangilinan J."/>
            <person name="Park H.-J."/>
            <person name="Ramirez L."/>
            <person name="Alfaro M."/>
            <person name="Sun H."/>
            <person name="Tritt A."/>
            <person name="Yoshinaga Y."/>
            <person name="Zwiers L.-H."/>
            <person name="Turgeon B."/>
            <person name="Goodwin S."/>
            <person name="Spatafora J."/>
            <person name="Crous P."/>
            <person name="Grigoriev I."/>
        </authorList>
    </citation>
    <scope>NUCLEOTIDE SEQUENCE</scope>
    <source>
        <strain evidence="6">CBS 123094</strain>
    </source>
</reference>
<dbReference type="InterPro" id="IPR029058">
    <property type="entry name" value="AB_hydrolase_fold"/>
</dbReference>
<keyword evidence="3" id="KW-0442">Lipid degradation</keyword>
<dbReference type="EC" id="3.1.1.47" evidence="1"/>
<dbReference type="OrthoDB" id="2363873at2759"/>
<protein>
    <recommendedName>
        <fullName evidence="1">1-alkyl-2-acetylglycerophosphocholine esterase</fullName>
        <ecNumber evidence="1">3.1.1.47</ecNumber>
    </recommendedName>
</protein>
<sequence length="387" mass="42549">MHQFVPTPLRLLTFTLFASCPFAQVLIPAPKGLYAVAQSTVKLVDEARIDPYDPNHGKRNVMISLFYPVPRKECKKTCAVSYMPPMTAAYTQAFGAQSGIELPNGTITSLQLQVCCEHTPSAAKSVNRFPIVLLSPGLQGSRLLYSAMAQKLASAGFIVATLDHTYEAFIVEFPDGTFTPGLDSTFWDPSIPGRLEELLPVRVADGRFVLSQLGLKSVAQKLIPGITCGLDNKRAAFYGHSFGGATAVRALMDDKRFVGAINMDGTQFGTIDDFKQPVILFGRGAPSAHNGEDSETWRTLFDHAKGWKRELSLNQSRHLTFFDLPLLFKVAGISVSVEVVGELDGQRSFDVISKYVEAFMDFTLKGRKSKLFDGPNEAYPEIEVRQP</sequence>
<dbReference type="PANTHER" id="PTHR10272">
    <property type="entry name" value="PLATELET-ACTIVATING FACTOR ACETYLHYDROLASE"/>
    <property type="match status" value="1"/>
</dbReference>
<keyword evidence="7" id="KW-1185">Reference proteome</keyword>
<feature type="signal peptide" evidence="5">
    <location>
        <begin position="1"/>
        <end position="23"/>
    </location>
</feature>
<evidence type="ECO:0000313" key="6">
    <source>
        <dbReference type="EMBL" id="KAF1995831.1"/>
    </source>
</evidence>
<dbReference type="Gene3D" id="3.40.50.1820">
    <property type="entry name" value="alpha/beta hydrolase"/>
    <property type="match status" value="1"/>
</dbReference>
<keyword evidence="4" id="KW-0443">Lipid metabolism</keyword>
<evidence type="ECO:0000256" key="3">
    <source>
        <dbReference type="ARBA" id="ARBA00022963"/>
    </source>
</evidence>
<dbReference type="SUPFAM" id="SSF53474">
    <property type="entry name" value="alpha/beta-Hydrolases"/>
    <property type="match status" value="1"/>
</dbReference>
<accession>A0A6A5W6W0</accession>
<evidence type="ECO:0000313" key="7">
    <source>
        <dbReference type="Proteomes" id="UP000799779"/>
    </source>
</evidence>
<organism evidence="6 7">
    <name type="scientific">Amniculicola lignicola CBS 123094</name>
    <dbReference type="NCBI Taxonomy" id="1392246"/>
    <lineage>
        <taxon>Eukaryota</taxon>
        <taxon>Fungi</taxon>
        <taxon>Dikarya</taxon>
        <taxon>Ascomycota</taxon>
        <taxon>Pezizomycotina</taxon>
        <taxon>Dothideomycetes</taxon>
        <taxon>Pleosporomycetidae</taxon>
        <taxon>Pleosporales</taxon>
        <taxon>Amniculicolaceae</taxon>
        <taxon>Amniculicola</taxon>
    </lineage>
</organism>
<feature type="chain" id="PRO_5025441179" description="1-alkyl-2-acetylglycerophosphocholine esterase" evidence="5">
    <location>
        <begin position="24"/>
        <end position="387"/>
    </location>
</feature>
<keyword evidence="2" id="KW-0378">Hydrolase</keyword>
<evidence type="ECO:0000256" key="2">
    <source>
        <dbReference type="ARBA" id="ARBA00022801"/>
    </source>
</evidence>
<gene>
    <name evidence="6" type="ORF">P154DRAFT_333721</name>
</gene>
<dbReference type="Pfam" id="PF03403">
    <property type="entry name" value="PAF-AH_p_II"/>
    <property type="match status" value="2"/>
</dbReference>
<evidence type="ECO:0000256" key="4">
    <source>
        <dbReference type="ARBA" id="ARBA00023098"/>
    </source>
</evidence>
<dbReference type="EMBL" id="ML977633">
    <property type="protein sequence ID" value="KAF1995831.1"/>
    <property type="molecule type" value="Genomic_DNA"/>
</dbReference>
<evidence type="ECO:0000256" key="1">
    <source>
        <dbReference type="ARBA" id="ARBA00013201"/>
    </source>
</evidence>
<dbReference type="AlphaFoldDB" id="A0A6A5W6W0"/>
<dbReference type="PANTHER" id="PTHR10272:SF14">
    <property type="entry name" value="PAF ACETYLHYDROLASE FAMILY PROTEIN"/>
    <property type="match status" value="1"/>
</dbReference>
<dbReference type="Proteomes" id="UP000799779">
    <property type="component" value="Unassembled WGS sequence"/>
</dbReference>